<dbReference type="InterPro" id="IPR011333">
    <property type="entry name" value="SKP1/BTB/POZ_sf"/>
</dbReference>
<dbReference type="SUPFAM" id="SSF54695">
    <property type="entry name" value="POZ domain"/>
    <property type="match status" value="1"/>
</dbReference>
<dbReference type="Pfam" id="PF00651">
    <property type="entry name" value="BTB"/>
    <property type="match status" value="1"/>
</dbReference>
<dbReference type="PANTHER" id="PTHR26379">
    <property type="entry name" value="BTB/POZ AND MATH DOMAIN-CONTAINING PROTEIN 1"/>
    <property type="match status" value="1"/>
</dbReference>
<evidence type="ECO:0000313" key="3">
    <source>
        <dbReference type="EnsemblPlants" id="EMT29423"/>
    </source>
</evidence>
<dbReference type="InterPro" id="IPR045005">
    <property type="entry name" value="BPM1-6"/>
</dbReference>
<dbReference type="InterPro" id="IPR000210">
    <property type="entry name" value="BTB/POZ_dom"/>
</dbReference>
<dbReference type="SUPFAM" id="SSF49599">
    <property type="entry name" value="TRAF domain-like"/>
    <property type="match status" value="1"/>
</dbReference>
<dbReference type="InterPro" id="IPR002083">
    <property type="entry name" value="MATH/TRAF_dom"/>
</dbReference>
<dbReference type="Gene3D" id="3.30.710.10">
    <property type="entry name" value="Potassium Channel Kv1.1, Chain A"/>
    <property type="match status" value="1"/>
</dbReference>
<name>M8C5U8_AEGTA</name>
<accession>M8C5U8</accession>
<dbReference type="InterPro" id="IPR008974">
    <property type="entry name" value="TRAF-like"/>
</dbReference>
<sequence length="316" mass="35374">MSMSAVLPALRCVGRKQLSASTILPRHATGSHLLRINEFTKVKNMVVKVNSECSRGLQMRSSTFAVGGHDWRILCYPKGHWCDGHISLFLEHGGRRASHKPIGDIMAKIQFSILDQALEPSYTKTILMQRYGSHYQWGGFEWFMTDEDFDKEKHLKDDCLTVVCDLTVIVTGTDECMEIPPVAPPLDLHGQLAEAIWDKETPDVEIKHRSSTSVQDMDPEVSKALLQFIYTDSPPHANLLEAATTAERLLVAADRYELEKLKLVCEEALCRHIGMGSVFATLALAERHRCPVLKEACMRFLSSSGNLETVIAMDGF</sequence>
<evidence type="ECO:0000256" key="2">
    <source>
        <dbReference type="ARBA" id="ARBA00010846"/>
    </source>
</evidence>
<organism evidence="3">
    <name type="scientific">Aegilops tauschii</name>
    <name type="common">Tausch's goatgrass</name>
    <name type="synonym">Aegilops squarrosa</name>
    <dbReference type="NCBI Taxonomy" id="37682"/>
    <lineage>
        <taxon>Eukaryota</taxon>
        <taxon>Viridiplantae</taxon>
        <taxon>Streptophyta</taxon>
        <taxon>Embryophyta</taxon>
        <taxon>Tracheophyta</taxon>
        <taxon>Spermatophyta</taxon>
        <taxon>Magnoliopsida</taxon>
        <taxon>Liliopsida</taxon>
        <taxon>Poales</taxon>
        <taxon>Poaceae</taxon>
        <taxon>BOP clade</taxon>
        <taxon>Pooideae</taxon>
        <taxon>Triticodae</taxon>
        <taxon>Triticeae</taxon>
        <taxon>Triticinae</taxon>
        <taxon>Aegilops</taxon>
    </lineage>
</organism>
<proteinExistence type="inferred from homology"/>
<comment type="similarity">
    <text evidence="2">Belongs to the Tdpoz family.</text>
</comment>
<evidence type="ECO:0000256" key="1">
    <source>
        <dbReference type="ARBA" id="ARBA00004906"/>
    </source>
</evidence>
<dbReference type="Gene3D" id="2.60.210.10">
    <property type="entry name" value="Apoptosis, Tumor Necrosis Factor Receptor Associated Protein 2, Chain A"/>
    <property type="match status" value="1"/>
</dbReference>
<dbReference type="Pfam" id="PF22486">
    <property type="entry name" value="MATH_2"/>
    <property type="match status" value="1"/>
</dbReference>
<dbReference type="Pfam" id="PF24570">
    <property type="entry name" value="BACK_BPM_SPOP"/>
    <property type="match status" value="1"/>
</dbReference>
<dbReference type="AlphaFoldDB" id="M8C5U8"/>
<comment type="pathway">
    <text evidence="1">Protein modification; protein ubiquitination.</text>
</comment>
<dbReference type="GO" id="GO:0016567">
    <property type="term" value="P:protein ubiquitination"/>
    <property type="evidence" value="ECO:0007669"/>
    <property type="project" value="InterPro"/>
</dbReference>
<dbReference type="CDD" id="cd00121">
    <property type="entry name" value="MATH"/>
    <property type="match status" value="1"/>
</dbReference>
<dbReference type="InterPro" id="IPR056423">
    <property type="entry name" value="BACK_BPM_SPOP"/>
</dbReference>
<protein>
    <submittedName>
        <fullName evidence="3">Speckle-type POZ protein-like protein</fullName>
    </submittedName>
</protein>
<dbReference type="EnsemblPlants" id="EMT29423">
    <property type="protein sequence ID" value="EMT29423"/>
    <property type="gene ID" value="F775_25501"/>
</dbReference>
<dbReference type="Gene3D" id="6.10.250.3030">
    <property type="match status" value="1"/>
</dbReference>
<dbReference type="PANTHER" id="PTHR26379:SF316">
    <property type="entry name" value="MATH DOMAIN-CONTAINING PROTEIN"/>
    <property type="match status" value="1"/>
</dbReference>
<dbReference type="PROSITE" id="PS50144">
    <property type="entry name" value="MATH"/>
    <property type="match status" value="1"/>
</dbReference>
<reference evidence="3" key="1">
    <citation type="submission" date="2015-06" db="UniProtKB">
        <authorList>
            <consortium name="EnsemblPlants"/>
        </authorList>
    </citation>
    <scope>IDENTIFICATION</scope>
</reference>